<accession>A0A4V3D5H0</accession>
<organism evidence="3 4">
    <name type="scientific">Thiopseudomonas denitrificans</name>
    <dbReference type="NCBI Taxonomy" id="1501432"/>
    <lineage>
        <taxon>Bacteria</taxon>
        <taxon>Pseudomonadati</taxon>
        <taxon>Pseudomonadota</taxon>
        <taxon>Gammaproteobacteria</taxon>
        <taxon>Pseudomonadales</taxon>
        <taxon>Pseudomonadaceae</taxon>
        <taxon>Thiopseudomonas</taxon>
    </lineage>
</organism>
<dbReference type="Gene3D" id="1.10.287.110">
    <property type="entry name" value="DnaJ domain"/>
    <property type="match status" value="1"/>
</dbReference>
<dbReference type="SMART" id="SM00271">
    <property type="entry name" value="DnaJ"/>
    <property type="match status" value="1"/>
</dbReference>
<dbReference type="AlphaFoldDB" id="A0A4V3D5H0"/>
<dbReference type="CDD" id="cd06257">
    <property type="entry name" value="DnaJ"/>
    <property type="match status" value="1"/>
</dbReference>
<dbReference type="InterPro" id="IPR001623">
    <property type="entry name" value="DnaJ_domain"/>
</dbReference>
<evidence type="ECO:0000313" key="3">
    <source>
        <dbReference type="EMBL" id="TDQ40057.1"/>
    </source>
</evidence>
<dbReference type="OrthoDB" id="581986at2"/>
<comment type="caution">
    <text evidence="3">The sequence shown here is derived from an EMBL/GenBank/DDBJ whole genome shotgun (WGS) entry which is preliminary data.</text>
</comment>
<reference evidence="3 4" key="1">
    <citation type="submission" date="2019-03" db="EMBL/GenBank/DDBJ databases">
        <title>Genomic Encyclopedia of Type Strains, Phase IV (KMG-IV): sequencing the most valuable type-strain genomes for metagenomic binning, comparative biology and taxonomic classification.</title>
        <authorList>
            <person name="Goeker M."/>
        </authorList>
    </citation>
    <scope>NUCLEOTIDE SEQUENCE [LARGE SCALE GENOMIC DNA]</scope>
    <source>
        <strain evidence="3 4">DSM 28679</strain>
    </source>
</reference>
<dbReference type="Pfam" id="PF12339">
    <property type="entry name" value="DNAJ_related"/>
    <property type="match status" value="1"/>
</dbReference>
<sequence>MNHHDSLPGFLLQQLRLQPEGLSEYQLINLLRQQQWPLFAEADLRDPLSLFRTHFTLFNALYRLDEQLVADQLQLDISPLCIRLLPRSASQPELTRTDPLRSYYLDLQQLNETDREQVAAMLDGSFSRIHEKDEQTAALACLGFVGVQPLPTTGEIRQAYRRLASRHHPDRGGCNQRLQQINQAMALLKRHQLA</sequence>
<evidence type="ECO:0000259" key="2">
    <source>
        <dbReference type="PROSITE" id="PS50076"/>
    </source>
</evidence>
<name>A0A4V3D5H0_9GAMM</name>
<dbReference type="EMBL" id="SNYK01000001">
    <property type="protein sequence ID" value="TDQ40057.1"/>
    <property type="molecule type" value="Genomic_DNA"/>
</dbReference>
<dbReference type="Proteomes" id="UP000294575">
    <property type="component" value="Unassembled WGS sequence"/>
</dbReference>
<keyword evidence="4" id="KW-1185">Reference proteome</keyword>
<evidence type="ECO:0000313" key="4">
    <source>
        <dbReference type="Proteomes" id="UP000294575"/>
    </source>
</evidence>
<dbReference type="PROSITE" id="PS50076">
    <property type="entry name" value="DNAJ_2"/>
    <property type="match status" value="1"/>
</dbReference>
<dbReference type="Pfam" id="PF00226">
    <property type="entry name" value="DnaJ"/>
    <property type="match status" value="1"/>
</dbReference>
<proteinExistence type="predicted"/>
<dbReference type="InterPro" id="IPR021059">
    <property type="entry name" value="DnaJ-related_N"/>
</dbReference>
<evidence type="ECO:0000256" key="1">
    <source>
        <dbReference type="ARBA" id="ARBA00023186"/>
    </source>
</evidence>
<protein>
    <submittedName>
        <fullName evidence="3">DnaJ-like protein</fullName>
    </submittedName>
</protein>
<gene>
    <name evidence="3" type="ORF">DFQ45_101190</name>
</gene>
<keyword evidence="1" id="KW-0143">Chaperone</keyword>
<dbReference type="SUPFAM" id="SSF46565">
    <property type="entry name" value="Chaperone J-domain"/>
    <property type="match status" value="1"/>
</dbReference>
<dbReference type="InterPro" id="IPR036869">
    <property type="entry name" value="J_dom_sf"/>
</dbReference>
<feature type="domain" description="J" evidence="2">
    <location>
        <begin position="140"/>
        <end position="193"/>
    </location>
</feature>